<keyword evidence="2" id="KW-0067">ATP-binding</keyword>
<reference evidence="4 5" key="1">
    <citation type="submission" date="2016-03" db="EMBL/GenBank/DDBJ databases">
        <title>How can Kluyveromyces marxianus grow so fast - potential evolutionary course in Saccharomyces Complex revealed by comparative genomics.</title>
        <authorList>
            <person name="Mo W."/>
            <person name="Lu W."/>
            <person name="Yang X."/>
            <person name="Qi J."/>
            <person name="Lv H."/>
        </authorList>
    </citation>
    <scope>NUCLEOTIDE SEQUENCE [LARGE SCALE GENOMIC DNA]</scope>
    <source>
        <strain evidence="4 5">FIM1</strain>
    </source>
</reference>
<keyword evidence="1" id="KW-0547">Nucleotide-binding</keyword>
<feature type="compositionally biased region" description="Polar residues" evidence="3">
    <location>
        <begin position="290"/>
        <end position="306"/>
    </location>
</feature>
<feature type="compositionally biased region" description="Basic residues" evidence="3">
    <location>
        <begin position="309"/>
        <end position="323"/>
    </location>
</feature>
<dbReference type="Gene3D" id="3.40.50.300">
    <property type="entry name" value="P-loop containing nucleotide triphosphate hydrolases"/>
    <property type="match status" value="1"/>
</dbReference>
<gene>
    <name evidence="4" type="primary">CAB5</name>
    <name evidence="4" type="ORF">FIM1_3665</name>
</gene>
<proteinExistence type="inferred from homology"/>
<feature type="region of interest" description="Disordered" evidence="3">
    <location>
        <begin position="238"/>
        <end position="323"/>
    </location>
</feature>
<dbReference type="InterPro" id="IPR027417">
    <property type="entry name" value="P-loop_NTPase"/>
</dbReference>
<dbReference type="GO" id="GO:0016301">
    <property type="term" value="F:kinase activity"/>
    <property type="evidence" value="ECO:0007669"/>
    <property type="project" value="UniProtKB-KW"/>
</dbReference>
<dbReference type="PANTHER" id="PTHR10695">
    <property type="entry name" value="DEPHOSPHO-COA KINASE-RELATED"/>
    <property type="match status" value="1"/>
</dbReference>
<dbReference type="CDD" id="cd02022">
    <property type="entry name" value="DPCK"/>
    <property type="match status" value="1"/>
</dbReference>
<feature type="compositionally biased region" description="Basic and acidic residues" evidence="3">
    <location>
        <begin position="247"/>
        <end position="270"/>
    </location>
</feature>
<dbReference type="NCBIfam" id="TIGR00152">
    <property type="entry name" value="dephospho-CoA kinase"/>
    <property type="match status" value="1"/>
</dbReference>
<evidence type="ECO:0000313" key="4">
    <source>
        <dbReference type="EMBL" id="QGN16938.1"/>
    </source>
</evidence>
<evidence type="ECO:0000313" key="5">
    <source>
        <dbReference type="Proteomes" id="UP000422736"/>
    </source>
</evidence>
<protein>
    <submittedName>
        <fullName evidence="4">Dephospho-CoA kinase CAB5</fullName>
    </submittedName>
</protein>
<evidence type="ECO:0000256" key="1">
    <source>
        <dbReference type="ARBA" id="ARBA00022741"/>
    </source>
</evidence>
<dbReference type="Pfam" id="PF01121">
    <property type="entry name" value="CoaE"/>
    <property type="match status" value="1"/>
</dbReference>
<organism evidence="4 5">
    <name type="scientific">Kluyveromyces marxianus</name>
    <name type="common">Yeast</name>
    <name type="synonym">Candida kefyr</name>
    <dbReference type="NCBI Taxonomy" id="4911"/>
    <lineage>
        <taxon>Eukaryota</taxon>
        <taxon>Fungi</taxon>
        <taxon>Dikarya</taxon>
        <taxon>Ascomycota</taxon>
        <taxon>Saccharomycotina</taxon>
        <taxon>Saccharomycetes</taxon>
        <taxon>Saccharomycetales</taxon>
        <taxon>Saccharomycetaceae</taxon>
        <taxon>Kluyveromyces</taxon>
    </lineage>
</organism>
<dbReference type="PANTHER" id="PTHR10695:SF46">
    <property type="entry name" value="BIFUNCTIONAL COENZYME A SYNTHASE-RELATED"/>
    <property type="match status" value="1"/>
</dbReference>
<reference evidence="4 5" key="2">
    <citation type="submission" date="2019-11" db="EMBL/GenBank/DDBJ databases">
        <authorList>
            <person name="Lu H."/>
        </authorList>
    </citation>
    <scope>NUCLEOTIDE SEQUENCE [LARGE SCALE GENOMIC DNA]</scope>
    <source>
        <strain evidence="4 5">FIM1</strain>
    </source>
</reference>
<evidence type="ECO:0000256" key="3">
    <source>
        <dbReference type="SAM" id="MobiDB-lite"/>
    </source>
</evidence>
<accession>A0ABX6EXB8</accession>
<keyword evidence="4" id="KW-0808">Transferase</keyword>
<dbReference type="PROSITE" id="PS51219">
    <property type="entry name" value="DPCK"/>
    <property type="match status" value="1"/>
</dbReference>
<evidence type="ECO:0000256" key="2">
    <source>
        <dbReference type="ARBA" id="ARBA00022840"/>
    </source>
</evidence>
<dbReference type="InterPro" id="IPR001977">
    <property type="entry name" value="Depp_CoAkinase"/>
</dbReference>
<sequence>MLVIGLTGGIACGKSTVSSRFRDHYRIPVVDADAIARQILDPGENAYKRVVRYFSNKVNNLVLPDGSINRPALGAYIFSNPEERKVLNGITHPEVRHTILLKILTHYLKFHSMCILDVPLLFEANLDIICGLTVSVVCSREIQLKRLLERNPELTKEQALARIDSQMNIDDRIARSDYIIDNNGDIRELYGNIEGLLAYIKPSSVTVWLEYFPPYGFIAALSVILSRYLKQRWPAKFVNNRSNNNDNKGKKEDNKEEDRNVPEHSHREMELNPNDSTAKLVSIKQENVKPKTTTSVLNGNSDSTELNTRKRRGSNIKVLHHSK</sequence>
<dbReference type="EMBL" id="CP015058">
    <property type="protein sequence ID" value="QGN16938.1"/>
    <property type="molecule type" value="Genomic_DNA"/>
</dbReference>
<keyword evidence="4" id="KW-0418">Kinase</keyword>
<keyword evidence="5" id="KW-1185">Reference proteome</keyword>
<dbReference type="HAMAP" id="MF_00376">
    <property type="entry name" value="Dephospho_CoA_kinase"/>
    <property type="match status" value="1"/>
</dbReference>
<dbReference type="Proteomes" id="UP000422736">
    <property type="component" value="Chromosome 5"/>
</dbReference>
<name>A0ABX6EXB8_KLUMA</name>
<dbReference type="SUPFAM" id="SSF52540">
    <property type="entry name" value="P-loop containing nucleoside triphosphate hydrolases"/>
    <property type="match status" value="1"/>
</dbReference>